<evidence type="ECO:0008006" key="3">
    <source>
        <dbReference type="Google" id="ProtNLM"/>
    </source>
</evidence>
<protein>
    <recommendedName>
        <fullName evidence="3">Phage terminase small subunit</fullName>
    </recommendedName>
</protein>
<sequence>MGPIEPPAFVRLREADRPAWDAIVTARPRDTWTEADLMLAGQLARAYGDIAELEAYIDDNGLILGDQINPAATLLDKVSRRALAIARQLKIDTISVVGKSQDIHKPAALERNARQGIDDDDGLIPRALQ</sequence>
<organism evidence="1 2">
    <name type="scientific">Halomonas ventosae</name>
    <dbReference type="NCBI Taxonomy" id="229007"/>
    <lineage>
        <taxon>Bacteria</taxon>
        <taxon>Pseudomonadati</taxon>
        <taxon>Pseudomonadota</taxon>
        <taxon>Gammaproteobacteria</taxon>
        <taxon>Oceanospirillales</taxon>
        <taxon>Halomonadaceae</taxon>
        <taxon>Halomonas</taxon>
    </lineage>
</organism>
<proteinExistence type="predicted"/>
<accession>A0A2T0VL59</accession>
<keyword evidence="2" id="KW-1185">Reference proteome</keyword>
<gene>
    <name evidence="1" type="ORF">BCL64_11085</name>
</gene>
<dbReference type="AlphaFoldDB" id="A0A2T0VL59"/>
<comment type="caution">
    <text evidence="1">The sequence shown here is derived from an EMBL/GenBank/DDBJ whole genome shotgun (WGS) entry which is preliminary data.</text>
</comment>
<dbReference type="EMBL" id="PVTM01000010">
    <property type="protein sequence ID" value="PRY70985.1"/>
    <property type="molecule type" value="Genomic_DNA"/>
</dbReference>
<reference evidence="1 2" key="1">
    <citation type="submission" date="2018-03" db="EMBL/GenBank/DDBJ databases">
        <title>Comparative analysis of microorganisms from saline springs in Andes Mountain Range, Colombia.</title>
        <authorList>
            <person name="Rubin E."/>
        </authorList>
    </citation>
    <scope>NUCLEOTIDE SEQUENCE [LARGE SCALE GENOMIC DNA]</scope>
    <source>
        <strain evidence="1 2">USBA 854</strain>
    </source>
</reference>
<dbReference type="Proteomes" id="UP000239896">
    <property type="component" value="Unassembled WGS sequence"/>
</dbReference>
<name>A0A2T0VL59_9GAMM</name>
<evidence type="ECO:0000313" key="1">
    <source>
        <dbReference type="EMBL" id="PRY70985.1"/>
    </source>
</evidence>
<evidence type="ECO:0000313" key="2">
    <source>
        <dbReference type="Proteomes" id="UP000239896"/>
    </source>
</evidence>